<organism evidence="2 3">
    <name type="scientific">Pseudomonas petrae</name>
    <dbReference type="NCBI Taxonomy" id="2912190"/>
    <lineage>
        <taxon>Bacteria</taxon>
        <taxon>Pseudomonadati</taxon>
        <taxon>Pseudomonadota</taxon>
        <taxon>Gammaproteobacteria</taxon>
        <taxon>Pseudomonadales</taxon>
        <taxon>Pseudomonadaceae</taxon>
        <taxon>Pseudomonas</taxon>
    </lineage>
</organism>
<reference evidence="2" key="1">
    <citation type="submission" date="2022-01" db="EMBL/GenBank/DDBJ databases">
        <title>Pseudomonas sp. nov. isolated from Antarctic regolith.</title>
        <authorList>
            <person name="Novakova D."/>
            <person name="Sedlar K."/>
        </authorList>
    </citation>
    <scope>NUCLEOTIDE SEQUENCE</scope>
    <source>
        <strain evidence="2">P2647</strain>
    </source>
</reference>
<feature type="domain" description="Dermonecrotic toxin N-terminal" evidence="1">
    <location>
        <begin position="749"/>
        <end position="985"/>
    </location>
</feature>
<keyword evidence="3" id="KW-1185">Reference proteome</keyword>
<dbReference type="InterPro" id="IPR046673">
    <property type="entry name" value="ToxA_N"/>
</dbReference>
<accession>A0ABS9I0N1</accession>
<evidence type="ECO:0000259" key="1">
    <source>
        <dbReference type="Pfam" id="PF20178"/>
    </source>
</evidence>
<comment type="caution">
    <text evidence="2">The sequence shown here is derived from an EMBL/GenBank/DDBJ whole genome shotgun (WGS) entry which is preliminary data.</text>
</comment>
<dbReference type="Pfam" id="PF20178">
    <property type="entry name" value="ToxA_N"/>
    <property type="match status" value="2"/>
</dbReference>
<dbReference type="RefSeq" id="WP_237250645.1">
    <property type="nucleotide sequence ID" value="NZ_JAKJXH010000003.1"/>
</dbReference>
<name>A0ABS9I0N1_9PSED</name>
<protein>
    <recommendedName>
        <fullName evidence="1">Dermonecrotic toxin N-terminal domain-containing protein</fullName>
    </recommendedName>
</protein>
<dbReference type="EMBL" id="JAKJXH010000003">
    <property type="protein sequence ID" value="MCF7541378.1"/>
    <property type="molecule type" value="Genomic_DNA"/>
</dbReference>
<evidence type="ECO:0000313" key="3">
    <source>
        <dbReference type="Proteomes" id="UP001162905"/>
    </source>
</evidence>
<sequence>MNDLSAVIHPNIQGAAAQPHAATHHLLAFTAACSQCSSVLHNIPSLRDVAFNRLSSFMRGNVSVWNPDINFLNTASVSGTVQSSSSLTDALIQAMALGVSAFDQDLQVLCYRHDSTEPQYLVAEKDFITIKSIFGQVLARFLGAYHAALAWAWDSDAPSPAGGKNAARHEIVSGHHHSALKHDIEFQFIERRLNDGDKRRLLNISEHQPTGGLFKISLHLPGEKTAPLLSVFAVAQDENAGDARHAVGPCYLVMAAGGVERYESFSELNSQLARRLSGTPRLKPLLKSLYLSDLAGLPENHVVGNDDLDYEPCVEPMLHCHVQVLRNKQAMDFEFLVQQARVNSDGYHAFLKKVSEVQVCAHVDEAMGDRFRSLSVRAEDLAQPQWLKNADPDKREYYAKLDSQYSKRKRAVDALLEGLESLEVFARDEIDRYVRKHLGYSVDAQQITISLPDEFDLQGGTFSINHRKSLLEFAMHGLPAVSGTGQLIIPAAHSNSAFTFGFVKTMLDELDVQRRYRQQLRARLTHEQTLRALTHRRDAALALSAWAASLQGHLVDDRSQDLIHLVRADIIQDGAVMTLGSLKLAVNGVRFKDLLVFRKQEAAGDDHYVLYAPGAPGGQDMFGFNSWRQLSFEVGSWLATDAGGNYVLDQTALTAEADHSDFLEKVRRKGTLWGESSVVFEELNGGNFEERLSDAIRHKVERALTRDDADLLGFTMDTANANRGALALLDHRVSELNKAFVHTTQAMVSFEQFARREGSKLLNDYITSQGIDERVDTDTIFVDLDNAAYVANPDFSAYTRLRSLTSLFMEGFSDHYAFTPAAPMYSSVGQDLMALPLYFVQHVDKSLRDAALGERYIQWIRKEFLDASHEQYRYRRALFGRRLQFDMRSGAMREFLKGNLSTAQYQWLVQLIVSLDKQVLDKNAGLQQRIKRSSASMFRYAGYIVQGVYMLRDFSSSDGDFNLLYTPDAPDGVSFRKLTDYVDLMRSPEMRRYYYLRVPYKGQPSVEARFDAIDRNLPDQWINIENREHQNTDRIMDIHDLYDDQISRIIADVDAQTKSTTERWAEKIYSVVRLLGSALLMPFPGTALAWTALHTAIDIQRGLLAYHDGDRATASWFFGTAVFGSITAGAGVKTVLTHDQGLVIKVGQWAVKKLAAQAG</sequence>
<dbReference type="Proteomes" id="UP001162905">
    <property type="component" value="Unassembled WGS sequence"/>
</dbReference>
<gene>
    <name evidence="2" type="ORF">L4G47_03985</name>
</gene>
<evidence type="ECO:0000313" key="2">
    <source>
        <dbReference type="EMBL" id="MCF7541378.1"/>
    </source>
</evidence>
<proteinExistence type="predicted"/>
<feature type="domain" description="Dermonecrotic toxin N-terminal" evidence="1">
    <location>
        <begin position="417"/>
        <end position="642"/>
    </location>
</feature>